<dbReference type="AlphaFoldDB" id="A0A0D0AZ92"/>
<protein>
    <submittedName>
        <fullName evidence="2">Uncharacterized protein</fullName>
    </submittedName>
</protein>
<proteinExistence type="predicted"/>
<accession>A0A0D0AZ92</accession>
<sequence>MTSYHFTEDLVQNQGARTDADHDIGSDNTDLSDEEISSPVADELIQGPSFGFVERGKQKADSATAPAKENKRDPKNVVLPPITQRKTNIPPPKKEPKPANYPKN</sequence>
<dbReference type="HOGENOM" id="CLU_2251825_0_0_1"/>
<keyword evidence="3" id="KW-1185">Reference proteome</keyword>
<dbReference type="InParanoid" id="A0A0D0AZ92"/>
<reference evidence="2 3" key="1">
    <citation type="submission" date="2014-04" db="EMBL/GenBank/DDBJ databases">
        <authorList>
            <consortium name="DOE Joint Genome Institute"/>
            <person name="Kuo A."/>
            <person name="Ruytinx J."/>
            <person name="Rineau F."/>
            <person name="Colpaert J."/>
            <person name="Kohler A."/>
            <person name="Nagy L.G."/>
            <person name="Floudas D."/>
            <person name="Copeland A."/>
            <person name="Barry K.W."/>
            <person name="Cichocki N."/>
            <person name="Veneault-Fourrey C."/>
            <person name="LaButti K."/>
            <person name="Lindquist E.A."/>
            <person name="Lipzen A."/>
            <person name="Lundell T."/>
            <person name="Morin E."/>
            <person name="Murat C."/>
            <person name="Sun H."/>
            <person name="Tunlid A."/>
            <person name="Henrissat B."/>
            <person name="Grigoriev I.V."/>
            <person name="Hibbett D.S."/>
            <person name="Martin F."/>
            <person name="Nordberg H.P."/>
            <person name="Cantor M.N."/>
            <person name="Hua S.X."/>
        </authorList>
    </citation>
    <scope>NUCLEOTIDE SEQUENCE [LARGE SCALE GENOMIC DNA]</scope>
    <source>
        <strain evidence="2 3">UH-Slu-Lm8-n1</strain>
    </source>
</reference>
<dbReference type="OrthoDB" id="2692369at2759"/>
<name>A0A0D0AZ92_9AGAM</name>
<organism evidence="2 3">
    <name type="scientific">Suillus luteus UH-Slu-Lm8-n1</name>
    <dbReference type="NCBI Taxonomy" id="930992"/>
    <lineage>
        <taxon>Eukaryota</taxon>
        <taxon>Fungi</taxon>
        <taxon>Dikarya</taxon>
        <taxon>Basidiomycota</taxon>
        <taxon>Agaricomycotina</taxon>
        <taxon>Agaricomycetes</taxon>
        <taxon>Agaricomycetidae</taxon>
        <taxon>Boletales</taxon>
        <taxon>Suillineae</taxon>
        <taxon>Suillaceae</taxon>
        <taxon>Suillus</taxon>
    </lineage>
</organism>
<feature type="compositionally biased region" description="Polar residues" evidence="1">
    <location>
        <begin position="1"/>
        <end position="16"/>
    </location>
</feature>
<dbReference type="EMBL" id="KN835152">
    <property type="protein sequence ID" value="KIK47021.1"/>
    <property type="molecule type" value="Genomic_DNA"/>
</dbReference>
<evidence type="ECO:0000313" key="2">
    <source>
        <dbReference type="EMBL" id="KIK47021.1"/>
    </source>
</evidence>
<evidence type="ECO:0000256" key="1">
    <source>
        <dbReference type="SAM" id="MobiDB-lite"/>
    </source>
</evidence>
<evidence type="ECO:0000313" key="3">
    <source>
        <dbReference type="Proteomes" id="UP000054485"/>
    </source>
</evidence>
<dbReference type="Proteomes" id="UP000054485">
    <property type="component" value="Unassembled WGS sequence"/>
</dbReference>
<gene>
    <name evidence="2" type="ORF">CY34DRAFT_799868</name>
</gene>
<reference evidence="3" key="2">
    <citation type="submission" date="2015-01" db="EMBL/GenBank/DDBJ databases">
        <title>Evolutionary Origins and Diversification of the Mycorrhizal Mutualists.</title>
        <authorList>
            <consortium name="DOE Joint Genome Institute"/>
            <consortium name="Mycorrhizal Genomics Consortium"/>
            <person name="Kohler A."/>
            <person name="Kuo A."/>
            <person name="Nagy L.G."/>
            <person name="Floudas D."/>
            <person name="Copeland A."/>
            <person name="Barry K.W."/>
            <person name="Cichocki N."/>
            <person name="Veneault-Fourrey C."/>
            <person name="LaButti K."/>
            <person name="Lindquist E.A."/>
            <person name="Lipzen A."/>
            <person name="Lundell T."/>
            <person name="Morin E."/>
            <person name="Murat C."/>
            <person name="Riley R."/>
            <person name="Ohm R."/>
            <person name="Sun H."/>
            <person name="Tunlid A."/>
            <person name="Henrissat B."/>
            <person name="Grigoriev I.V."/>
            <person name="Hibbett D.S."/>
            <person name="Martin F."/>
        </authorList>
    </citation>
    <scope>NUCLEOTIDE SEQUENCE [LARGE SCALE GENOMIC DNA]</scope>
    <source>
        <strain evidence="3">UH-Slu-Lm8-n1</strain>
    </source>
</reference>
<feature type="region of interest" description="Disordered" evidence="1">
    <location>
        <begin position="1"/>
        <end position="104"/>
    </location>
</feature>